<protein>
    <submittedName>
        <fullName evidence="10">Acyl-CoA dehydrogenase</fullName>
    </submittedName>
</protein>
<dbReference type="GO" id="GO:0003995">
    <property type="term" value="F:acyl-CoA dehydrogenase activity"/>
    <property type="evidence" value="ECO:0007669"/>
    <property type="project" value="InterPro"/>
</dbReference>
<dbReference type="SUPFAM" id="SSF56645">
    <property type="entry name" value="Acyl-CoA dehydrogenase NM domain-like"/>
    <property type="match status" value="1"/>
</dbReference>
<organism evidence="10">
    <name type="scientific">candidate division WOR-3 bacterium</name>
    <dbReference type="NCBI Taxonomy" id="2052148"/>
    <lineage>
        <taxon>Bacteria</taxon>
        <taxon>Bacteria division WOR-3</taxon>
    </lineage>
</organism>
<evidence type="ECO:0000256" key="4">
    <source>
        <dbReference type="ARBA" id="ARBA00022827"/>
    </source>
</evidence>
<evidence type="ECO:0000259" key="9">
    <source>
        <dbReference type="Pfam" id="PF02771"/>
    </source>
</evidence>
<dbReference type="AlphaFoldDB" id="A0A7C4U6F4"/>
<dbReference type="InterPro" id="IPR006089">
    <property type="entry name" value="Acyl-CoA_DH_CS"/>
</dbReference>
<dbReference type="SUPFAM" id="SSF47203">
    <property type="entry name" value="Acyl-CoA dehydrogenase C-terminal domain-like"/>
    <property type="match status" value="1"/>
</dbReference>
<dbReference type="PANTHER" id="PTHR43884:SF12">
    <property type="entry name" value="ISOVALERYL-COA DEHYDROGENASE, MITOCHONDRIAL-RELATED"/>
    <property type="match status" value="1"/>
</dbReference>
<dbReference type="InterPro" id="IPR009075">
    <property type="entry name" value="AcylCo_DH/oxidase_C"/>
</dbReference>
<reference evidence="10" key="1">
    <citation type="journal article" date="2020" name="mSystems">
        <title>Genome- and Community-Level Interaction Insights into Carbon Utilization and Element Cycling Functions of Hydrothermarchaeota in Hydrothermal Sediment.</title>
        <authorList>
            <person name="Zhou Z."/>
            <person name="Liu Y."/>
            <person name="Xu W."/>
            <person name="Pan J."/>
            <person name="Luo Z.H."/>
            <person name="Li M."/>
        </authorList>
    </citation>
    <scope>NUCLEOTIDE SEQUENCE [LARGE SCALE GENOMIC DNA]</scope>
    <source>
        <strain evidence="10">SpSt-780</strain>
    </source>
</reference>
<dbReference type="InterPro" id="IPR046373">
    <property type="entry name" value="Acyl-CoA_Oxase/DH_mid-dom_sf"/>
</dbReference>
<evidence type="ECO:0000256" key="3">
    <source>
        <dbReference type="ARBA" id="ARBA00022630"/>
    </source>
</evidence>
<dbReference type="PANTHER" id="PTHR43884">
    <property type="entry name" value="ACYL-COA DEHYDROGENASE"/>
    <property type="match status" value="1"/>
</dbReference>
<dbReference type="Gene3D" id="2.40.110.10">
    <property type="entry name" value="Butyryl-CoA Dehydrogenase, subunit A, domain 2"/>
    <property type="match status" value="1"/>
</dbReference>
<evidence type="ECO:0000259" key="8">
    <source>
        <dbReference type="Pfam" id="PF02770"/>
    </source>
</evidence>
<evidence type="ECO:0000256" key="6">
    <source>
        <dbReference type="RuleBase" id="RU362125"/>
    </source>
</evidence>
<dbReference type="Gene3D" id="1.10.540.10">
    <property type="entry name" value="Acyl-CoA dehydrogenase/oxidase, N-terminal domain"/>
    <property type="match status" value="1"/>
</dbReference>
<keyword evidence="4 6" id="KW-0274">FAD</keyword>
<gene>
    <name evidence="10" type="ORF">ENV67_01170</name>
</gene>
<dbReference type="InterPro" id="IPR006091">
    <property type="entry name" value="Acyl-CoA_Oxase/DH_mid-dom"/>
</dbReference>
<dbReference type="Pfam" id="PF02770">
    <property type="entry name" value="Acyl-CoA_dh_M"/>
    <property type="match status" value="1"/>
</dbReference>
<dbReference type="InterPro" id="IPR037069">
    <property type="entry name" value="AcylCoA_DH/ox_N_sf"/>
</dbReference>
<dbReference type="Pfam" id="PF02771">
    <property type="entry name" value="Acyl-CoA_dh_N"/>
    <property type="match status" value="1"/>
</dbReference>
<dbReference type="Pfam" id="PF00441">
    <property type="entry name" value="Acyl-CoA_dh_1"/>
    <property type="match status" value="1"/>
</dbReference>
<keyword evidence="5 6" id="KW-0560">Oxidoreductase</keyword>
<keyword evidence="3 6" id="KW-0285">Flavoprotein</keyword>
<dbReference type="InterPro" id="IPR036250">
    <property type="entry name" value="AcylCo_DH-like_C"/>
</dbReference>
<evidence type="ECO:0000256" key="1">
    <source>
        <dbReference type="ARBA" id="ARBA00001974"/>
    </source>
</evidence>
<dbReference type="InterPro" id="IPR013786">
    <property type="entry name" value="AcylCoA_DH/ox_N"/>
</dbReference>
<feature type="domain" description="Acyl-CoA dehydrogenase/oxidase N-terminal" evidence="9">
    <location>
        <begin position="9"/>
        <end position="119"/>
    </location>
</feature>
<dbReference type="FunFam" id="2.40.110.10:FF:000001">
    <property type="entry name" value="Acyl-CoA dehydrogenase, mitochondrial"/>
    <property type="match status" value="1"/>
</dbReference>
<proteinExistence type="inferred from homology"/>
<feature type="domain" description="Acyl-CoA dehydrogenase/oxidase C-terminal" evidence="7">
    <location>
        <begin position="231"/>
        <end position="378"/>
    </location>
</feature>
<evidence type="ECO:0000259" key="7">
    <source>
        <dbReference type="Pfam" id="PF00441"/>
    </source>
</evidence>
<dbReference type="PROSITE" id="PS00073">
    <property type="entry name" value="ACYL_COA_DH_2"/>
    <property type="match status" value="1"/>
</dbReference>
<evidence type="ECO:0000256" key="2">
    <source>
        <dbReference type="ARBA" id="ARBA00009347"/>
    </source>
</evidence>
<evidence type="ECO:0000313" key="10">
    <source>
        <dbReference type="EMBL" id="HGW91137.1"/>
    </source>
</evidence>
<comment type="caution">
    <text evidence="10">The sequence shown here is derived from an EMBL/GenBank/DDBJ whole genome shotgun (WGS) entry which is preliminary data.</text>
</comment>
<evidence type="ECO:0000256" key="5">
    <source>
        <dbReference type="ARBA" id="ARBA00023002"/>
    </source>
</evidence>
<name>A0A7C4U6F4_UNCW3</name>
<comment type="similarity">
    <text evidence="2 6">Belongs to the acyl-CoA dehydrogenase family.</text>
</comment>
<sequence length="387" mass="42943">MHHYYNLKEEELMIKEVARKFAEEKIKPLRAEMDEKEECPVELLKEAASLDLLRVFIPEAYEGLGLGIMGMVLATEEISRIDGGFATSYSANGLGSTPIILFGNEEQKKKYLPKIASGEFFAAFALTEPEAGSDAGNVKTKAIKDGNDYVLNGNKIFITNGGIADVYVVIASTDPERGERGLSAFIVEKGTKGFSFGKKEHKMGIRSSATRELVFEDCRIPKENLLAKEGYGFIITMKTFDKTRVGVAAQAVCIAQGALEEALFYSNTRVQFNKKINEFQGIQFMLADMATQIEAARALTYTAARYVDSDKKDAGKISAMAKMFASDVAMKVTTDAVQIFGGYGYIREYPVEKMMRDAKITQIYEGTNQIQRLVIANYLLKEIVKKD</sequence>
<dbReference type="GO" id="GO:0050660">
    <property type="term" value="F:flavin adenine dinucleotide binding"/>
    <property type="evidence" value="ECO:0007669"/>
    <property type="project" value="InterPro"/>
</dbReference>
<dbReference type="FunFam" id="1.10.540.10:FF:000002">
    <property type="entry name" value="Acyl-CoA dehydrogenase FadE19"/>
    <property type="match status" value="1"/>
</dbReference>
<dbReference type="PIRSF" id="PIRSF016578">
    <property type="entry name" value="HsaA"/>
    <property type="match status" value="1"/>
</dbReference>
<accession>A0A7C4U6F4</accession>
<dbReference type="EMBL" id="DTHG01000014">
    <property type="protein sequence ID" value="HGW91137.1"/>
    <property type="molecule type" value="Genomic_DNA"/>
</dbReference>
<feature type="domain" description="Acyl-CoA oxidase/dehydrogenase middle" evidence="8">
    <location>
        <begin position="123"/>
        <end position="218"/>
    </location>
</feature>
<dbReference type="FunFam" id="1.20.140.10:FF:000004">
    <property type="entry name" value="Acyl-CoA dehydrogenase FadE25"/>
    <property type="match status" value="1"/>
</dbReference>
<comment type="cofactor">
    <cofactor evidence="1 6">
        <name>FAD</name>
        <dbReference type="ChEBI" id="CHEBI:57692"/>
    </cofactor>
</comment>
<dbReference type="InterPro" id="IPR009100">
    <property type="entry name" value="AcylCoA_DH/oxidase_NM_dom_sf"/>
</dbReference>
<dbReference type="Gene3D" id="1.20.140.10">
    <property type="entry name" value="Butyryl-CoA Dehydrogenase, subunit A, domain 3"/>
    <property type="match status" value="1"/>
</dbReference>